<comment type="caution">
    <text evidence="1">The sequence shown here is derived from an EMBL/GenBank/DDBJ whole genome shotgun (WGS) entry which is preliminary data.</text>
</comment>
<evidence type="ECO:0008006" key="3">
    <source>
        <dbReference type="Google" id="ProtNLM"/>
    </source>
</evidence>
<gene>
    <name evidence="1" type="primary">A04p011140.1_BraROA</name>
    <name evidence="1" type="ORF">IGI04_015003</name>
</gene>
<dbReference type="Proteomes" id="UP000823674">
    <property type="component" value="Chromosome A04"/>
</dbReference>
<keyword evidence="2" id="KW-1185">Reference proteome</keyword>
<reference evidence="1 2" key="1">
    <citation type="submission" date="2021-03" db="EMBL/GenBank/DDBJ databases">
        <authorList>
            <person name="King G.J."/>
            <person name="Bancroft I."/>
            <person name="Baten A."/>
            <person name="Bloomfield J."/>
            <person name="Borpatragohain P."/>
            <person name="He Z."/>
            <person name="Irish N."/>
            <person name="Irwin J."/>
            <person name="Liu K."/>
            <person name="Mauleon R.P."/>
            <person name="Moore J."/>
            <person name="Morris R."/>
            <person name="Ostergaard L."/>
            <person name="Wang B."/>
            <person name="Wells R."/>
        </authorList>
    </citation>
    <scope>NUCLEOTIDE SEQUENCE [LARGE SCALE GENOMIC DNA]</scope>
    <source>
        <strain evidence="1">R-o-18</strain>
        <tissue evidence="1">Leaf</tissue>
    </source>
</reference>
<evidence type="ECO:0000313" key="2">
    <source>
        <dbReference type="Proteomes" id="UP000823674"/>
    </source>
</evidence>
<evidence type="ECO:0000313" key="1">
    <source>
        <dbReference type="EMBL" id="KAG5400396.1"/>
    </source>
</evidence>
<name>A0ABQ7MNS8_BRACM</name>
<accession>A0ABQ7MNS8</accession>
<dbReference type="EMBL" id="JADBGQ010000004">
    <property type="protein sequence ID" value="KAG5400396.1"/>
    <property type="molecule type" value="Genomic_DNA"/>
</dbReference>
<sequence length="154" mass="18364">MNGVIHSSLKEWDVEILENLVAQDNLSFIRSLAVSHSNRDEKYRYWVAKNILSREPEVMVSNQSITKFQAFTWKIKLHKKCVIWIVNFRLTLQWIWLGMVDVSEDEQLLGLRNQERQLCHFNDISYLQERFQAFNITHIPRVHNQITYFLAKTA</sequence>
<organism evidence="1 2">
    <name type="scientific">Brassica rapa subsp. trilocularis</name>
    <dbReference type="NCBI Taxonomy" id="1813537"/>
    <lineage>
        <taxon>Eukaryota</taxon>
        <taxon>Viridiplantae</taxon>
        <taxon>Streptophyta</taxon>
        <taxon>Embryophyta</taxon>
        <taxon>Tracheophyta</taxon>
        <taxon>Spermatophyta</taxon>
        <taxon>Magnoliopsida</taxon>
        <taxon>eudicotyledons</taxon>
        <taxon>Gunneridae</taxon>
        <taxon>Pentapetalae</taxon>
        <taxon>rosids</taxon>
        <taxon>malvids</taxon>
        <taxon>Brassicales</taxon>
        <taxon>Brassicaceae</taxon>
        <taxon>Brassiceae</taxon>
        <taxon>Brassica</taxon>
    </lineage>
</organism>
<protein>
    <recommendedName>
        <fullName evidence="3">RNase H type-1 domain-containing protein</fullName>
    </recommendedName>
</protein>
<proteinExistence type="predicted"/>